<reference evidence="3" key="1">
    <citation type="submission" date="2014-11" db="EMBL/GenBank/DDBJ databases">
        <authorList>
            <person name="Otto D Thomas"/>
            <person name="Naeem Raeece"/>
        </authorList>
    </citation>
    <scope>NUCLEOTIDE SEQUENCE</scope>
</reference>
<proteinExistence type="predicted"/>
<feature type="compositionally biased region" description="Low complexity" evidence="1">
    <location>
        <begin position="1786"/>
        <end position="1795"/>
    </location>
</feature>
<feature type="compositionally biased region" description="Low complexity" evidence="1">
    <location>
        <begin position="1545"/>
        <end position="1575"/>
    </location>
</feature>
<evidence type="ECO:0000259" key="2">
    <source>
        <dbReference type="Pfam" id="PF21034"/>
    </source>
</evidence>
<feature type="compositionally biased region" description="Basic and acidic residues" evidence="1">
    <location>
        <begin position="1118"/>
        <end position="1144"/>
    </location>
</feature>
<dbReference type="PANTHER" id="PTHR13268">
    <property type="entry name" value="BREAST CARCINOMA AMPLIFIED SEQUENCE 3"/>
    <property type="match status" value="1"/>
</dbReference>
<dbReference type="Pfam" id="PF21034">
    <property type="entry name" value="BCAS3_WD40"/>
    <property type="match status" value="1"/>
</dbReference>
<feature type="compositionally biased region" description="Polar residues" evidence="1">
    <location>
        <begin position="1738"/>
        <end position="1747"/>
    </location>
</feature>
<feature type="compositionally biased region" description="Low complexity" evidence="1">
    <location>
        <begin position="254"/>
        <end position="308"/>
    </location>
</feature>
<name>A0A0G4GN38_9ALVE</name>
<feature type="compositionally biased region" description="Gly residues" evidence="1">
    <location>
        <begin position="1518"/>
        <end position="1527"/>
    </location>
</feature>
<feature type="compositionally biased region" description="Low complexity" evidence="1">
    <location>
        <begin position="1376"/>
        <end position="1393"/>
    </location>
</feature>
<feature type="compositionally biased region" description="Low complexity" evidence="1">
    <location>
        <begin position="1150"/>
        <end position="1159"/>
    </location>
</feature>
<feature type="region of interest" description="Disordered" evidence="1">
    <location>
        <begin position="1591"/>
        <end position="1610"/>
    </location>
</feature>
<organism evidence="3">
    <name type="scientific">Chromera velia CCMP2878</name>
    <dbReference type="NCBI Taxonomy" id="1169474"/>
    <lineage>
        <taxon>Eukaryota</taxon>
        <taxon>Sar</taxon>
        <taxon>Alveolata</taxon>
        <taxon>Colpodellida</taxon>
        <taxon>Chromeraceae</taxon>
        <taxon>Chromera</taxon>
    </lineage>
</organism>
<feature type="region of interest" description="Disordered" evidence="1">
    <location>
        <begin position="1436"/>
        <end position="1575"/>
    </location>
</feature>
<protein>
    <recommendedName>
        <fullName evidence="2">BCAS3 WD40 domain-containing protein</fullName>
    </recommendedName>
</protein>
<feature type="region of interest" description="Disordered" evidence="1">
    <location>
        <begin position="1681"/>
        <end position="1896"/>
    </location>
</feature>
<dbReference type="GO" id="GO:0042594">
    <property type="term" value="P:response to starvation"/>
    <property type="evidence" value="ECO:0007669"/>
    <property type="project" value="TreeGrafter"/>
</dbReference>
<feature type="compositionally biased region" description="Polar residues" evidence="1">
    <location>
        <begin position="339"/>
        <end position="349"/>
    </location>
</feature>
<feature type="region of interest" description="Disordered" evidence="1">
    <location>
        <begin position="1215"/>
        <end position="1281"/>
    </location>
</feature>
<evidence type="ECO:0000313" key="3">
    <source>
        <dbReference type="EMBL" id="CEM31628.1"/>
    </source>
</evidence>
<feature type="region of interest" description="Disordered" evidence="1">
    <location>
        <begin position="682"/>
        <end position="791"/>
    </location>
</feature>
<dbReference type="GO" id="GO:0006914">
    <property type="term" value="P:autophagy"/>
    <property type="evidence" value="ECO:0007669"/>
    <property type="project" value="InterPro"/>
</dbReference>
<feature type="region of interest" description="Disordered" evidence="1">
    <location>
        <begin position="869"/>
        <end position="910"/>
    </location>
</feature>
<feature type="compositionally biased region" description="Gly residues" evidence="1">
    <location>
        <begin position="884"/>
        <end position="901"/>
    </location>
</feature>
<dbReference type="SUPFAM" id="SSF50978">
    <property type="entry name" value="WD40 repeat-like"/>
    <property type="match status" value="1"/>
</dbReference>
<dbReference type="InterPro" id="IPR048382">
    <property type="entry name" value="BCAS3_WD40"/>
</dbReference>
<sequence length="1896" mass="191322">MSANSEYMNRILSAIPESVKNAAGLSKRISDHVNHIVSMEFQHVCWHGAHQTLLSISYLDGFQLWRFVESEDPYEILSLRDNPVGCLRVLDTPEVVRRTEGHAVSRGLSSSCSSKNIRDFHPFVALVHLNNASVVNLYSLVHNKIVYVLRMPQSITRLDGGSGLLAVVMHGKICLYSSETFESLYVCETAPVPSPPLAIGPRWLAYAAPPSMLVLPSSSQGPSSSSSASTGGQGARGSFSFPVSPPNQQQHQQASRGRTKAGAAAASGGPRGQGQNQQGGRLDGSPPSGVAGGSPRLNLHGGQQAQQQRGGGRTQLHFQGAGASDSFSSVYSSASQHSQTRGAGSSSLMAHSPAVSPQALAATLDALWSLGVRTLDSLLVFAPAVLQHAQNPRQTLAAASSSLAARLEAAAAAVVGVDQSAASSCVGCGGAQAIMVREKMTGNLVAVFDPGFSAPVSLLRFHPTGLLLFSCSFTGQVVQGHKVMPSSSPAAAALASPAGLQNMNVIGGGMGGGGRGGNSCEDDEDWRRRGGWGGWTGGGALRGSGGGGAGGLRGQAGGCSGGSGIGIEFVHVCSLNRGMLPASISDVSFSQDGRLAAVCSSKGTAHLFALPHGLGLPCPPTSARSLLPLPLHDGTSLSPLALFAPPPPSLAALHGESTCADLGSGVGGACAFLQTLEGVGRFSPSPSPALSPPQAHCFRGPSPPSGGGSGGTSLLTHASATRPPLAVLPSPRHTHNPAASPQFLTAPSPSPRSHSGQGGGPSCSQTTVGVGGRGGVEWISSGTGTGGGSVGGGGSSFISRSAPSPLSLAPLARIRLGSALLQEALSPRLVFLKSGGRCAPSVAHPQPVSVMAVVATRAGSAHFHNLLVSPLHGPGGTQAQASDAGGGSGHGQQGPQGGMGMQGQQKQQGVRRGVPLGGLSLSELEISSTAAGIMNVCRTHRNFPEIRTHTQLLAALTGAAAASMPQPQQPSLACIPPLAPSPCLMQGASSPAASPLAGRSAGVVRRSSSFSSIAASTAAAAAASPRKSCKLPPSPLSISSSCQGGTAETVAPTQFSSVSSCAATTTFSVCASPRGSARPLASVASPYAAGARTPVENFAGGDGDSVRGVWGGLEEEDGMRLEKGVGGRGGEASEEREGGREREGGSYYQGGTHTHSGGYSRSGGGTSSSSSGGQLVSAERHAKWVAQAEIVTCYRTEPARWLCPTIRFFTFSHSPSATSRGNPRNALVPTRGGRGRGTEIHRARSKSTSVSVSVPGLPGARSSAGEGEKSGVGRSKSAETAAANARLRRGILPPHMEAVVVRQTLSAASGTVVQTPSVSFSNSAGGAGGAGSETAAATHGFQPSGLLAGAISTPLTSPPSSPFHPNANTPLGSRRGPTSGEVGPSSSSSGSAAGFGFVLEEDELDRFRLDDLQEDLAGASVEDPLFFCMVAQESSSSSSSSAQMDAEEPTPPLPRKNSESQTSNAHLPPRPPGRPSAASPHGGHGGGSTSRVPGGGGRVAAAAGMPRSRSVSSSSSIGSGGGSGACTGVGAVARTQGVGVGGNGSTATPLQKQQQQQQPCSSSSAKPSSLSSFPAVSSSLSFASSLVRGIGGSGGGGGSGGMGAPSSGVCVPLQERLGLGRALSFFRSASSSKGAEHENVGGDKGGDLNLNTAEEKDAPGLVGGEFVEGGFEALGFQWSGLSGEGVSSSSSSESREGVGRVTSEAETVRALSSSAVQQQQQQQQQQKGLSQPEEGGESSRSLTNSLSLGEADRDGEGFASACGGNGDGEGDEMEERSPFSVSAEAPSNSPGNGPSSQPPLISPLFAAFPEHHQRQNQKEEQFRGGLHEDRGTETGEGLRGVIEEESGARVGEECVGGVALERDSKEKTTIGTRGGKEEEDDEDVVSNSSDGFEIVF</sequence>
<dbReference type="EMBL" id="CDMZ01001374">
    <property type="protein sequence ID" value="CEM31628.1"/>
    <property type="molecule type" value="Genomic_DNA"/>
</dbReference>
<gene>
    <name evidence="3" type="ORF">Cvel_22631</name>
</gene>
<feature type="region of interest" description="Disordered" evidence="1">
    <location>
        <begin position="1348"/>
        <end position="1393"/>
    </location>
</feature>
<feature type="compositionally biased region" description="Gly residues" evidence="1">
    <location>
        <begin position="1482"/>
        <end position="1498"/>
    </location>
</feature>
<feature type="compositionally biased region" description="Basic and acidic residues" evidence="1">
    <location>
        <begin position="1634"/>
        <end position="1646"/>
    </location>
</feature>
<feature type="compositionally biased region" description="Low complexity" evidence="1">
    <location>
        <begin position="1499"/>
        <end position="1517"/>
    </location>
</feature>
<feature type="compositionally biased region" description="Polar residues" evidence="1">
    <location>
        <begin position="737"/>
        <end position="755"/>
    </location>
</feature>
<evidence type="ECO:0000256" key="1">
    <source>
        <dbReference type="SAM" id="MobiDB-lite"/>
    </source>
</evidence>
<feature type="region of interest" description="Disordered" evidence="1">
    <location>
        <begin position="1093"/>
        <end position="1174"/>
    </location>
</feature>
<feature type="compositionally biased region" description="Basic and acidic residues" evidence="1">
    <location>
        <begin position="1809"/>
        <end position="1833"/>
    </location>
</feature>
<feature type="region of interest" description="Disordered" evidence="1">
    <location>
        <begin position="215"/>
        <end position="350"/>
    </location>
</feature>
<dbReference type="SMART" id="SM00320">
    <property type="entry name" value="WD40"/>
    <property type="match status" value="2"/>
</dbReference>
<feature type="region of interest" description="Disordered" evidence="1">
    <location>
        <begin position="1628"/>
        <end position="1664"/>
    </location>
</feature>
<dbReference type="InterPro" id="IPR045142">
    <property type="entry name" value="BCAS3-like"/>
</dbReference>
<accession>A0A0G4GN38</accession>
<dbReference type="PANTHER" id="PTHR13268:SF0">
    <property type="entry name" value="BCAS3 MICROTUBULE ASSOCIATED CELL MIGRATION FACTOR"/>
    <property type="match status" value="1"/>
</dbReference>
<feature type="compositionally biased region" description="Low complexity" evidence="1">
    <location>
        <begin position="1681"/>
        <end position="1692"/>
    </location>
</feature>
<feature type="compositionally biased region" description="Gly residues" evidence="1">
    <location>
        <begin position="1591"/>
        <end position="1603"/>
    </location>
</feature>
<feature type="domain" description="BCAS3 WD40" evidence="2">
    <location>
        <begin position="38"/>
        <end position="208"/>
    </location>
</feature>
<dbReference type="InterPro" id="IPR001680">
    <property type="entry name" value="WD40_rpt"/>
</dbReference>
<dbReference type="InterPro" id="IPR036322">
    <property type="entry name" value="WD40_repeat_dom_sf"/>
</dbReference>
<feature type="compositionally biased region" description="Low complexity" evidence="1">
    <location>
        <begin position="324"/>
        <end position="338"/>
    </location>
</feature>
<dbReference type="VEuPathDB" id="CryptoDB:Cvel_22631"/>
<feature type="compositionally biased region" description="Low complexity" evidence="1">
    <location>
        <begin position="216"/>
        <end position="230"/>
    </location>
</feature>
<dbReference type="GO" id="GO:0005737">
    <property type="term" value="C:cytoplasm"/>
    <property type="evidence" value="ECO:0007669"/>
    <property type="project" value="TreeGrafter"/>
</dbReference>
<feature type="compositionally biased region" description="Low complexity" evidence="1">
    <location>
        <begin position="1717"/>
        <end position="1726"/>
    </location>
</feature>